<reference evidence="1 2" key="1">
    <citation type="journal article" date="2022" name="bioRxiv">
        <title>Genomics of Preaxostyla Flagellates Illuminates Evolutionary Transitions and the Path Towards Mitochondrial Loss.</title>
        <authorList>
            <person name="Novak L.V.F."/>
            <person name="Treitli S.C."/>
            <person name="Pyrih J."/>
            <person name="Halakuc P."/>
            <person name="Pipaliya S.V."/>
            <person name="Vacek V."/>
            <person name="Brzon O."/>
            <person name="Soukal P."/>
            <person name="Eme L."/>
            <person name="Dacks J.B."/>
            <person name="Karnkowska A."/>
            <person name="Elias M."/>
            <person name="Hampl V."/>
        </authorList>
    </citation>
    <scope>NUCLEOTIDE SEQUENCE [LARGE SCALE GENOMIC DNA]</scope>
    <source>
        <strain evidence="1">NAU3</strain>
        <tissue evidence="1">Gut</tissue>
    </source>
</reference>
<keyword evidence="2" id="KW-1185">Reference proteome</keyword>
<name>A0ABQ9X3R0_9EUKA</name>
<proteinExistence type="predicted"/>
<protein>
    <submittedName>
        <fullName evidence="1">Uncharacterized protein</fullName>
    </submittedName>
</protein>
<gene>
    <name evidence="1" type="ORF">BLNAU_18650</name>
</gene>
<evidence type="ECO:0000313" key="2">
    <source>
        <dbReference type="Proteomes" id="UP001281761"/>
    </source>
</evidence>
<evidence type="ECO:0000313" key="1">
    <source>
        <dbReference type="EMBL" id="KAK2946399.1"/>
    </source>
</evidence>
<dbReference type="Proteomes" id="UP001281761">
    <property type="component" value="Unassembled WGS sequence"/>
</dbReference>
<dbReference type="EMBL" id="JARBJD010000229">
    <property type="protein sequence ID" value="KAK2946399.1"/>
    <property type="molecule type" value="Genomic_DNA"/>
</dbReference>
<accession>A0ABQ9X3R0</accession>
<sequence length="71" mass="7756">MDDTVRLPSPKFEDPLLIAAHVSSVSPEGYPGTRRRKITLASIGHGGSQLQVHSRDLRIVHSNTLPVAFPQ</sequence>
<organism evidence="1 2">
    <name type="scientific">Blattamonas nauphoetae</name>
    <dbReference type="NCBI Taxonomy" id="2049346"/>
    <lineage>
        <taxon>Eukaryota</taxon>
        <taxon>Metamonada</taxon>
        <taxon>Preaxostyla</taxon>
        <taxon>Oxymonadida</taxon>
        <taxon>Blattamonas</taxon>
    </lineage>
</organism>
<comment type="caution">
    <text evidence="1">The sequence shown here is derived from an EMBL/GenBank/DDBJ whole genome shotgun (WGS) entry which is preliminary data.</text>
</comment>